<proteinExistence type="predicted"/>
<dbReference type="PANTHER" id="PTHR43433">
    <property type="entry name" value="HYDROLASE, ALPHA/BETA FOLD FAMILY PROTEIN"/>
    <property type="match status" value="1"/>
</dbReference>
<dbReference type="InterPro" id="IPR050471">
    <property type="entry name" value="AB_hydrolase"/>
</dbReference>
<feature type="compositionally biased region" description="Low complexity" evidence="1">
    <location>
        <begin position="17"/>
        <end position="34"/>
    </location>
</feature>
<dbReference type="GO" id="GO:0004806">
    <property type="term" value="F:triacylglycerol lipase activity"/>
    <property type="evidence" value="ECO:0007669"/>
    <property type="project" value="TreeGrafter"/>
</dbReference>
<feature type="domain" description="AB hydrolase-1" evidence="2">
    <location>
        <begin position="71"/>
        <end position="317"/>
    </location>
</feature>
<dbReference type="Proteomes" id="UP000246661">
    <property type="component" value="Unassembled WGS sequence"/>
</dbReference>
<dbReference type="EMBL" id="QGTX01000001">
    <property type="protein sequence ID" value="PWW23088.1"/>
    <property type="molecule type" value="Genomic_DNA"/>
</dbReference>
<sequence length="340" mass="35535">MAAEPSGTDPRRREPVAGRPAARAAPSGGPSSAAQDRGISVRGMEHTGVRTTRVGDVELAYETFGSAEDTPLLLVMGLATQMIGWPDDFCRMLADRGHFVVRFDNRDIGLSTHLHDAGAPDVLAVMGGDHSRVAYRLADMADDTVGLLDALGIESAHVVGASMGGMIAQVMAIRHPERVRSLTSIMSTTGDPAVGSPAEAAMGVLLAPPATDRDSALQRAVDTYRVIGSPGFEFDEAALRERAGLSFDRAHDPAGVARQLAAILASPDRTADLARVAVPTLVVHGEQDALVNVSGGRATAAAIPGAELLVVDGMGHDLPRAVWPRIVDRIAALADRADGR</sequence>
<dbReference type="Gene3D" id="3.40.50.1820">
    <property type="entry name" value="alpha/beta hydrolase"/>
    <property type="match status" value="1"/>
</dbReference>
<organism evidence="3 4">
    <name type="scientific">Geodermatophilus normandii</name>
    <dbReference type="NCBI Taxonomy" id="1137989"/>
    <lineage>
        <taxon>Bacteria</taxon>
        <taxon>Bacillati</taxon>
        <taxon>Actinomycetota</taxon>
        <taxon>Actinomycetes</taxon>
        <taxon>Geodermatophilales</taxon>
        <taxon>Geodermatophilaceae</taxon>
        <taxon>Geodermatophilus</taxon>
    </lineage>
</organism>
<evidence type="ECO:0000259" key="2">
    <source>
        <dbReference type="Pfam" id="PF00561"/>
    </source>
</evidence>
<feature type="region of interest" description="Disordered" evidence="1">
    <location>
        <begin position="1"/>
        <end position="47"/>
    </location>
</feature>
<dbReference type="AlphaFoldDB" id="A0A317QHC6"/>
<evidence type="ECO:0000256" key="1">
    <source>
        <dbReference type="SAM" id="MobiDB-lite"/>
    </source>
</evidence>
<name>A0A317QHC6_9ACTN</name>
<comment type="caution">
    <text evidence="3">The sequence shown here is derived from an EMBL/GenBank/DDBJ whole genome shotgun (WGS) entry which is preliminary data.</text>
</comment>
<dbReference type="InterPro" id="IPR000073">
    <property type="entry name" value="AB_hydrolase_1"/>
</dbReference>
<protein>
    <submittedName>
        <fullName evidence="3">Pimeloyl-ACP methyl ester carboxylesterase</fullName>
    </submittedName>
</protein>
<gene>
    <name evidence="3" type="ORF">JD79_02253</name>
</gene>
<dbReference type="GO" id="GO:0046503">
    <property type="term" value="P:glycerolipid catabolic process"/>
    <property type="evidence" value="ECO:0007669"/>
    <property type="project" value="TreeGrafter"/>
</dbReference>
<dbReference type="Pfam" id="PF00561">
    <property type="entry name" value="Abhydrolase_1"/>
    <property type="match status" value="1"/>
</dbReference>
<evidence type="ECO:0000313" key="3">
    <source>
        <dbReference type="EMBL" id="PWW23088.1"/>
    </source>
</evidence>
<dbReference type="PRINTS" id="PR00111">
    <property type="entry name" value="ABHYDROLASE"/>
</dbReference>
<keyword evidence="4" id="KW-1185">Reference proteome</keyword>
<dbReference type="PANTHER" id="PTHR43433:SF5">
    <property type="entry name" value="AB HYDROLASE-1 DOMAIN-CONTAINING PROTEIN"/>
    <property type="match status" value="1"/>
</dbReference>
<evidence type="ECO:0000313" key="4">
    <source>
        <dbReference type="Proteomes" id="UP000246661"/>
    </source>
</evidence>
<dbReference type="SUPFAM" id="SSF53474">
    <property type="entry name" value="alpha/beta-Hydrolases"/>
    <property type="match status" value="1"/>
</dbReference>
<reference evidence="4" key="1">
    <citation type="submission" date="2018-05" db="EMBL/GenBank/DDBJ databases">
        <authorList>
            <person name="Klenk H.-P."/>
            <person name="Huntemann M."/>
            <person name="Clum A."/>
            <person name="Pillay M."/>
            <person name="Palaniappan K."/>
            <person name="Varghese N."/>
            <person name="Mikhailova N."/>
            <person name="Stamatis D."/>
            <person name="Reddy T."/>
            <person name="Daum C."/>
            <person name="Shapiro N."/>
            <person name="Ivanova N."/>
            <person name="Kyrpides N."/>
            <person name="Woyke T."/>
        </authorList>
    </citation>
    <scope>NUCLEOTIDE SEQUENCE [LARGE SCALE GENOMIC DNA]</scope>
    <source>
        <strain evidence="4">DSM 45417</strain>
    </source>
</reference>
<accession>A0A317QHC6</accession>
<dbReference type="InterPro" id="IPR029058">
    <property type="entry name" value="AB_hydrolase_fold"/>
</dbReference>